<feature type="transmembrane region" description="Helical" evidence="1">
    <location>
        <begin position="184"/>
        <end position="210"/>
    </location>
</feature>
<protein>
    <recommendedName>
        <fullName evidence="4">Reelin domain-containing protein</fullName>
    </recommendedName>
</protein>
<dbReference type="Gene3D" id="2.60.40.4060">
    <property type="entry name" value="Reeler domain"/>
    <property type="match status" value="1"/>
</dbReference>
<proteinExistence type="predicted"/>
<accession>A0A977KBV8</accession>
<reference evidence="2" key="1">
    <citation type="submission" date="2013-11" db="EMBL/GenBank/DDBJ databases">
        <title>Comparative genomics of Ignicoccus.</title>
        <authorList>
            <person name="Podar M."/>
        </authorList>
    </citation>
    <scope>NUCLEOTIDE SEQUENCE</scope>
    <source>
        <strain evidence="2">DSM 13166</strain>
    </source>
</reference>
<dbReference type="AlphaFoldDB" id="A0A977KBV8"/>
<dbReference type="NCBIfam" id="NF041895">
    <property type="entry name" value="choice_anch_V"/>
    <property type="match status" value="1"/>
</dbReference>
<dbReference type="InterPro" id="IPR042307">
    <property type="entry name" value="Reeler_sf"/>
</dbReference>
<keyword evidence="1" id="KW-0472">Membrane</keyword>
<evidence type="ECO:0000256" key="1">
    <source>
        <dbReference type="SAM" id="Phobius"/>
    </source>
</evidence>
<keyword evidence="3" id="KW-1185">Reference proteome</keyword>
<sequence>MQEIMMEKRILIFVLLLGSLALAMSNGAPALDCAQCHIGAAQHPPKFKVIGLPKYYEPGKVYNITIEITKGPPCKGGVACGGFAVSVSGGKLIVTDPKDTFLTTDLFGHEILTHTSQGALKRKWSFAWKAPTKPKPVIFSIAVNAVNGDGSNMGDSYGFTQVTILPKGWKNATVVTVTITVTKYIGFADVGTIVMILVLVAAVAGGMYVLRKL</sequence>
<keyword evidence="1" id="KW-0812">Transmembrane</keyword>
<keyword evidence="1" id="KW-1133">Transmembrane helix</keyword>
<evidence type="ECO:0000313" key="2">
    <source>
        <dbReference type="EMBL" id="UXD22767.1"/>
    </source>
</evidence>
<name>A0A977KBV8_9CREN</name>
<dbReference type="KEGG" id="ipc:IPA_08080"/>
<dbReference type="EMBL" id="CP006868">
    <property type="protein sequence ID" value="UXD22767.1"/>
    <property type="molecule type" value="Genomic_DNA"/>
</dbReference>
<gene>
    <name evidence="2" type="ORF">IPA_08080</name>
</gene>
<organism evidence="2 3">
    <name type="scientific">Ignicoccus pacificus DSM 13166</name>
    <dbReference type="NCBI Taxonomy" id="940294"/>
    <lineage>
        <taxon>Archaea</taxon>
        <taxon>Thermoproteota</taxon>
        <taxon>Thermoprotei</taxon>
        <taxon>Desulfurococcales</taxon>
        <taxon>Desulfurococcaceae</taxon>
        <taxon>Ignicoccus</taxon>
    </lineage>
</organism>
<evidence type="ECO:0008006" key="4">
    <source>
        <dbReference type="Google" id="ProtNLM"/>
    </source>
</evidence>
<dbReference type="Proteomes" id="UP001063698">
    <property type="component" value="Chromosome"/>
</dbReference>
<evidence type="ECO:0000313" key="3">
    <source>
        <dbReference type="Proteomes" id="UP001063698"/>
    </source>
</evidence>